<dbReference type="PANTHER" id="PTHR14226">
    <property type="entry name" value="NEUROPATHY TARGET ESTERASE/SWISS CHEESE D.MELANOGASTER"/>
    <property type="match status" value="1"/>
</dbReference>
<dbReference type="RefSeq" id="WP_028373265.1">
    <property type="nucleotide sequence ID" value="NZ_CAAAJD010000005.1"/>
</dbReference>
<evidence type="ECO:0000313" key="6">
    <source>
        <dbReference type="EMBL" id="KTD22655.1"/>
    </source>
</evidence>
<dbReference type="InterPro" id="IPR016035">
    <property type="entry name" value="Acyl_Trfase/lysoPLipase"/>
</dbReference>
<evidence type="ECO:0000313" key="7">
    <source>
        <dbReference type="Proteomes" id="UP000054869"/>
    </source>
</evidence>
<evidence type="ECO:0000256" key="4">
    <source>
        <dbReference type="PROSITE-ProRule" id="PRU01161"/>
    </source>
</evidence>
<gene>
    <name evidence="6" type="ORF">Llan_1145</name>
</gene>
<keyword evidence="3 4" id="KW-0443">Lipid metabolism</keyword>
<keyword evidence="1 4" id="KW-0378">Hydrolase</keyword>
<dbReference type="GO" id="GO:0016042">
    <property type="term" value="P:lipid catabolic process"/>
    <property type="evidence" value="ECO:0007669"/>
    <property type="project" value="UniProtKB-UniRule"/>
</dbReference>
<feature type="short sequence motif" description="GXSXG" evidence="4">
    <location>
        <begin position="41"/>
        <end position="45"/>
    </location>
</feature>
<feature type="short sequence motif" description="GXGXXG" evidence="4">
    <location>
        <begin position="10"/>
        <end position="15"/>
    </location>
</feature>
<dbReference type="InterPro" id="IPR050301">
    <property type="entry name" value="NTE"/>
</dbReference>
<reference evidence="6 7" key="1">
    <citation type="submission" date="2015-11" db="EMBL/GenBank/DDBJ databases">
        <title>Genomic analysis of 38 Legionella species identifies large and diverse effector repertoires.</title>
        <authorList>
            <person name="Burstein D."/>
            <person name="Amaro F."/>
            <person name="Zusman T."/>
            <person name="Lifshitz Z."/>
            <person name="Cohen O."/>
            <person name="Gilbert J.A."/>
            <person name="Pupko T."/>
            <person name="Shuman H.A."/>
            <person name="Segal G."/>
        </authorList>
    </citation>
    <scope>NUCLEOTIDE SEQUENCE [LARGE SCALE GENOMIC DNA]</scope>
    <source>
        <strain evidence="6 7">ATCC 49751</strain>
    </source>
</reference>
<feature type="active site" description="Nucleophile" evidence="4">
    <location>
        <position position="43"/>
    </location>
</feature>
<comment type="caution">
    <text evidence="4">Lacks conserved residue(s) required for the propagation of feature annotation.</text>
</comment>
<accession>A0A0W0VRJ4</accession>
<dbReference type="PATRIC" id="fig|45067.4.peg.1198"/>
<organism evidence="6 7">
    <name type="scientific">Legionella lansingensis</name>
    <dbReference type="NCBI Taxonomy" id="45067"/>
    <lineage>
        <taxon>Bacteria</taxon>
        <taxon>Pseudomonadati</taxon>
        <taxon>Pseudomonadota</taxon>
        <taxon>Gammaproteobacteria</taxon>
        <taxon>Legionellales</taxon>
        <taxon>Legionellaceae</taxon>
        <taxon>Legionella</taxon>
    </lineage>
</organism>
<name>A0A0W0VRJ4_9GAMM</name>
<dbReference type="eggNOG" id="COG1752">
    <property type="taxonomic scope" value="Bacteria"/>
</dbReference>
<sequence>MAKKGVYLAGGGARGAYQAGVLKAIHHILQVKTLPFEIISGVSVGSINAAVLAENAHNFPAAVEKLEAIWGEISCQQIFNASNYELGKSVLRNLSHLVIKQRQSGHLLDTTPLKEFIIENIDFELIRVNIASRHIEGMEVISQCYETQQTISFYQHYNEAEVADWHYPRHISQRASLHMEHILASSALPLFFPTVRLDGFHYGDGSMGLVSPLRGSIRFQVEKILILGTRQLPVFSNPQHLKNGDIGFARILGGMLNGLFLDNLDRDIEMVNRMNDIARLLSMWKKRRSPWRPIDTLHLRPSVDVSQIAQSQYNNMPALLRFLLNVLGAKDRSGDLLSFLLFEKEFTRELIELGYQDTLSVADDVQKFFA</sequence>
<dbReference type="SUPFAM" id="SSF52151">
    <property type="entry name" value="FabD/lysophospholipase-like"/>
    <property type="match status" value="1"/>
</dbReference>
<proteinExistence type="predicted"/>
<dbReference type="PANTHER" id="PTHR14226:SF57">
    <property type="entry name" value="BLR7027 PROTEIN"/>
    <property type="match status" value="1"/>
</dbReference>
<comment type="caution">
    <text evidence="6">The sequence shown here is derived from an EMBL/GenBank/DDBJ whole genome shotgun (WGS) entry which is preliminary data.</text>
</comment>
<dbReference type="GO" id="GO:0016787">
    <property type="term" value="F:hydrolase activity"/>
    <property type="evidence" value="ECO:0007669"/>
    <property type="project" value="UniProtKB-UniRule"/>
</dbReference>
<dbReference type="Gene3D" id="3.40.1090.10">
    <property type="entry name" value="Cytosolic phospholipase A2 catalytic domain"/>
    <property type="match status" value="1"/>
</dbReference>
<dbReference type="STRING" id="45067.Llan_1145"/>
<feature type="active site" description="Proton acceptor" evidence="4">
    <location>
        <position position="204"/>
    </location>
</feature>
<dbReference type="PROSITE" id="PS51635">
    <property type="entry name" value="PNPLA"/>
    <property type="match status" value="1"/>
</dbReference>
<dbReference type="OrthoDB" id="9798773at2"/>
<evidence type="ECO:0000256" key="3">
    <source>
        <dbReference type="ARBA" id="ARBA00023098"/>
    </source>
</evidence>
<keyword evidence="2 4" id="KW-0442">Lipid degradation</keyword>
<evidence type="ECO:0000256" key="1">
    <source>
        <dbReference type="ARBA" id="ARBA00022801"/>
    </source>
</evidence>
<dbReference type="EMBL" id="LNYI01000023">
    <property type="protein sequence ID" value="KTD22655.1"/>
    <property type="molecule type" value="Genomic_DNA"/>
</dbReference>
<evidence type="ECO:0000259" key="5">
    <source>
        <dbReference type="PROSITE" id="PS51635"/>
    </source>
</evidence>
<evidence type="ECO:0000256" key="2">
    <source>
        <dbReference type="ARBA" id="ARBA00022963"/>
    </source>
</evidence>
<dbReference type="InterPro" id="IPR002641">
    <property type="entry name" value="PNPLA_dom"/>
</dbReference>
<feature type="domain" description="PNPLA" evidence="5">
    <location>
        <begin position="6"/>
        <end position="217"/>
    </location>
</feature>
<dbReference type="Proteomes" id="UP000054869">
    <property type="component" value="Unassembled WGS sequence"/>
</dbReference>
<protein>
    <submittedName>
        <fullName evidence="6">Alpha-beta hydrolase family transporter esterase</fullName>
    </submittedName>
</protein>
<keyword evidence="7" id="KW-1185">Reference proteome</keyword>
<dbReference type="AlphaFoldDB" id="A0A0W0VRJ4"/>
<dbReference type="Pfam" id="PF01734">
    <property type="entry name" value="Patatin"/>
    <property type="match status" value="1"/>
</dbReference>